<dbReference type="Proteomes" id="UP000215902">
    <property type="component" value="Unassembled WGS sequence"/>
</dbReference>
<accession>A0A267G0N3</accession>
<reference evidence="2 3" key="1">
    <citation type="submission" date="2017-06" db="EMBL/GenBank/DDBJ databases">
        <title>A platform for efficient transgenesis in Macrostomum lignano, a flatworm model organism for stem cell research.</title>
        <authorList>
            <person name="Berezikov E."/>
        </authorList>
    </citation>
    <scope>NUCLEOTIDE SEQUENCE [LARGE SCALE GENOMIC DNA]</scope>
    <source>
        <strain evidence="2">DV1</strain>
        <tissue evidence="2">Whole organism</tissue>
    </source>
</reference>
<feature type="compositionally biased region" description="Polar residues" evidence="1">
    <location>
        <begin position="811"/>
        <end position="820"/>
    </location>
</feature>
<keyword evidence="3" id="KW-1185">Reference proteome</keyword>
<feature type="compositionally biased region" description="Low complexity" evidence="1">
    <location>
        <begin position="1096"/>
        <end position="1118"/>
    </location>
</feature>
<feature type="region of interest" description="Disordered" evidence="1">
    <location>
        <begin position="740"/>
        <end position="832"/>
    </location>
</feature>
<feature type="compositionally biased region" description="Basic and acidic residues" evidence="1">
    <location>
        <begin position="254"/>
        <end position="267"/>
    </location>
</feature>
<feature type="region of interest" description="Disordered" evidence="1">
    <location>
        <begin position="1"/>
        <end position="23"/>
    </location>
</feature>
<feature type="region of interest" description="Disordered" evidence="1">
    <location>
        <begin position="1078"/>
        <end position="1138"/>
    </location>
</feature>
<sequence length="1347" mass="149279">MRQSLSEQQLQQQQQKRRQRKQQLVELEKLKQISQQMTTQLQKKKKKKRRDSRMFTGSVQQLAESDGATVHCEMANNHGLSSEDLDFNEAAILAATGSEATSRLYCEDRGDSDSLCVEEDIETNANQCATPAGSMQQNYQQQSIAEMRRHAVKCQHRYEQLQLCQTRQHQRQLIIPKRLQLDSKSVQPQISCNSNQHFQHSQQQRECEVETEAPENRDNETDDLASTDSDMIFPPTATVTGSGQDEEDSDDANCEMKRTGEVCDRRKSAGQAHYSGNYQQPSQVPDESAITDDDGCSTSNQPQCSSNESQYRHQEYSVELSPYAMPPPPLPNSAKPPVSLSINRQVVRVSSGPRNRNHHHHQRHRGDHRSHRVSKVSSGRQTHHKQTCDDEEANLSNIMQQIRQIESCEKRQNVLENRMLCTSSSNCCSRRGSMGGSRRSSGGKSAEGSPESSMNLVAGTTILCRPGSLPGLNIDGTESRRLRCAHEDANEADEFEQRRLMELRQVRGSRKTVSFLTKDPKSQSDGASPTPESETADVACRTDADSNYSDPETDRVEYEAARRASLQAPSGSVVYNIEVPVREWPAKRAASPQKQRQLLEEARNASSLRPSASNQSTAGSQDGDLNIDMKVGEVTVSEHLDNSQKVACKFKLSAGSETAEQEVEQRQTDEEKEEVDLLPSDPQADLSGVELLNESNLTLINSHFDQQSIATPTTTSQSQLRPVSRRRQLAAVCSSLRQTLTRMDSHHQPATKPNRVPPHASGSNCANSSTTAQQRQWMTQRHQEQHQQYSSSIGYGTWNERRTGEAAVYEDSSSPTTATSMKDAPKPSARGASASQKGCLVFQHPPEVASAKQTRLMEKVACVCPDLNGQTNGQTAVCQSSLEGDCQYYSDQSLAFSWVSSLGNESNAVDLSISLDAGQNNECATINPIRRKSLSRSRRHKRRCQNLAAGEVTFQQLNIVEDHLARLNTIVPTSAKCVASDSRKTSMVKPSAVTDSAAQSSVAQAIFRPISSETSCTQDDDDELLEIRRNERCKDVNDKTDSESASDEPFLMLEALSCGHEGFDCFGCYSKRKSLTHSTTPWQQQQPPQQLSPHNSSAEPPAPLSASPRLRPSSTRSAKQSLVSSLTANSPNADVKSDTSALRDLLATVFNDPSEGRALTRALMRGILCNVESLRSTLAAALVLLKNRHGCSGPLTQAIGTADALDDLIRQLQLSQQSRSRGRSIRKRRLKQQQLQQQALFHSEIDRCTTTDDEEDKSSSASIVSDAIQKCLRRRRQQTRGRPVEHRSISGAPLNSVQCHAMSHYIIGEQFVEPSLEQRSSLECRPVTTRVVLTEACKSVSQPSRPR</sequence>
<feature type="region of interest" description="Disordered" evidence="1">
    <location>
        <begin position="36"/>
        <end position="55"/>
    </location>
</feature>
<feature type="compositionally biased region" description="Polar residues" evidence="1">
    <location>
        <begin position="296"/>
        <end position="309"/>
    </location>
</feature>
<feature type="region of interest" description="Disordered" evidence="1">
    <location>
        <begin position="586"/>
        <end position="626"/>
    </location>
</feature>
<dbReference type="EMBL" id="NIVC01000622">
    <property type="protein sequence ID" value="PAA79648.1"/>
    <property type="molecule type" value="Genomic_DNA"/>
</dbReference>
<feature type="compositionally biased region" description="Low complexity" evidence="1">
    <location>
        <begin position="1"/>
        <end position="14"/>
    </location>
</feature>
<evidence type="ECO:0000256" key="1">
    <source>
        <dbReference type="SAM" id="MobiDB-lite"/>
    </source>
</evidence>
<feature type="region of interest" description="Disordered" evidence="1">
    <location>
        <begin position="510"/>
        <end position="567"/>
    </location>
</feature>
<feature type="compositionally biased region" description="Basic and acidic residues" evidence="1">
    <location>
        <begin position="552"/>
        <end position="562"/>
    </location>
</feature>
<name>A0A267G0N3_9PLAT</name>
<gene>
    <name evidence="2" type="ORF">BOX15_Mlig004004g3</name>
</gene>
<comment type="caution">
    <text evidence="2">The sequence shown here is derived from an EMBL/GenBank/DDBJ whole genome shotgun (WGS) entry which is preliminary data.</text>
</comment>
<feature type="region of interest" description="Disordered" evidence="1">
    <location>
        <begin position="655"/>
        <end position="684"/>
    </location>
</feature>
<feature type="compositionally biased region" description="Polar residues" evidence="1">
    <location>
        <begin position="761"/>
        <end position="794"/>
    </location>
</feature>
<organism evidence="2 3">
    <name type="scientific">Macrostomum lignano</name>
    <dbReference type="NCBI Taxonomy" id="282301"/>
    <lineage>
        <taxon>Eukaryota</taxon>
        <taxon>Metazoa</taxon>
        <taxon>Spiralia</taxon>
        <taxon>Lophotrochozoa</taxon>
        <taxon>Platyhelminthes</taxon>
        <taxon>Rhabditophora</taxon>
        <taxon>Macrostomorpha</taxon>
        <taxon>Macrostomida</taxon>
        <taxon>Macrostomidae</taxon>
        <taxon>Macrostomum</taxon>
    </lineage>
</organism>
<feature type="compositionally biased region" description="Polar residues" evidence="1">
    <location>
        <begin position="1119"/>
        <end position="1132"/>
    </location>
</feature>
<feature type="region of interest" description="Disordered" evidence="1">
    <location>
        <begin position="350"/>
        <end position="391"/>
    </location>
</feature>
<feature type="compositionally biased region" description="Basic residues" evidence="1">
    <location>
        <begin position="355"/>
        <end position="374"/>
    </location>
</feature>
<feature type="compositionally biased region" description="Polar residues" evidence="1">
    <location>
        <begin position="523"/>
        <end position="533"/>
    </location>
</feature>
<feature type="compositionally biased region" description="Low complexity" evidence="1">
    <location>
        <begin position="424"/>
        <end position="449"/>
    </location>
</feature>
<feature type="compositionally biased region" description="Polar residues" evidence="1">
    <location>
        <begin position="604"/>
        <end position="620"/>
    </location>
</feature>
<feature type="compositionally biased region" description="Polar residues" evidence="1">
    <location>
        <begin position="274"/>
        <end position="285"/>
    </location>
</feature>
<feature type="region of interest" description="Disordered" evidence="1">
    <location>
        <begin position="195"/>
        <end position="313"/>
    </location>
</feature>
<feature type="region of interest" description="Disordered" evidence="1">
    <location>
        <begin position="424"/>
        <end position="454"/>
    </location>
</feature>
<protein>
    <submittedName>
        <fullName evidence="2">Uncharacterized protein</fullName>
    </submittedName>
</protein>
<feature type="compositionally biased region" description="Basic and acidic residues" evidence="1">
    <location>
        <begin position="203"/>
        <end position="219"/>
    </location>
</feature>
<evidence type="ECO:0000313" key="2">
    <source>
        <dbReference type="EMBL" id="PAA79648.1"/>
    </source>
</evidence>
<feature type="compositionally biased region" description="Acidic residues" evidence="1">
    <location>
        <begin position="244"/>
        <end position="253"/>
    </location>
</feature>
<proteinExistence type="predicted"/>
<feature type="compositionally biased region" description="Basic residues" evidence="1">
    <location>
        <begin position="42"/>
        <end position="51"/>
    </location>
</feature>
<evidence type="ECO:0000313" key="3">
    <source>
        <dbReference type="Proteomes" id="UP000215902"/>
    </source>
</evidence>